<evidence type="ECO:0000256" key="3">
    <source>
        <dbReference type="ARBA" id="ARBA00022801"/>
    </source>
</evidence>
<dbReference type="EMBL" id="CAJGYO010000001">
    <property type="protein sequence ID" value="CAD6206647.1"/>
    <property type="molecule type" value="Genomic_DNA"/>
</dbReference>
<feature type="domain" description="Helicase ATP-binding" evidence="10">
    <location>
        <begin position="273"/>
        <end position="440"/>
    </location>
</feature>
<protein>
    <recommendedName>
        <fullName evidence="1">RNA helicase</fullName>
        <ecNumber evidence="1">3.6.4.13</ecNumber>
    </recommendedName>
</protein>
<feature type="compositionally biased region" description="Basic residues" evidence="9">
    <location>
        <begin position="1157"/>
        <end position="1170"/>
    </location>
</feature>
<dbReference type="PROSITE" id="PS51192">
    <property type="entry name" value="HELICASE_ATP_BIND_1"/>
    <property type="match status" value="1"/>
</dbReference>
<evidence type="ECO:0000256" key="6">
    <source>
        <dbReference type="ARBA" id="ARBA00022884"/>
    </source>
</evidence>
<dbReference type="InterPro" id="IPR011545">
    <property type="entry name" value="DEAD/DEAH_box_helicase_dom"/>
</dbReference>
<dbReference type="GO" id="GO:0016787">
    <property type="term" value="F:hydrolase activity"/>
    <property type="evidence" value="ECO:0007669"/>
    <property type="project" value="UniProtKB-KW"/>
</dbReference>
<dbReference type="PANTHER" id="PTHR18934">
    <property type="entry name" value="ATP-DEPENDENT RNA HELICASE"/>
    <property type="match status" value="1"/>
</dbReference>
<dbReference type="GO" id="GO:0005524">
    <property type="term" value="F:ATP binding"/>
    <property type="evidence" value="ECO:0007669"/>
    <property type="project" value="UniProtKB-KW"/>
</dbReference>
<comment type="similarity">
    <text evidence="8">Belongs to the DExH box helicase family.</text>
</comment>
<dbReference type="InterPro" id="IPR011709">
    <property type="entry name" value="DEAD-box_helicase_OB_fold"/>
</dbReference>
<dbReference type="Gene3D" id="3.30.160.20">
    <property type="match status" value="1"/>
</dbReference>
<comment type="catalytic activity">
    <reaction evidence="7">
        <text>ATP + H2O = ADP + phosphate + H(+)</text>
        <dbReference type="Rhea" id="RHEA:13065"/>
        <dbReference type="ChEBI" id="CHEBI:15377"/>
        <dbReference type="ChEBI" id="CHEBI:15378"/>
        <dbReference type="ChEBI" id="CHEBI:30616"/>
        <dbReference type="ChEBI" id="CHEBI:43474"/>
        <dbReference type="ChEBI" id="CHEBI:456216"/>
        <dbReference type="EC" id="3.6.4.13"/>
    </reaction>
</comment>
<sequence length="1170" mass="131929">MRRGLRRGLGILLVPLPYAPSRPPPISLAALLLLPRRLNGFSRHSFCSFPGVGRAVEQFSDDEYDHEYEDLRVRATSSSAGARMIPLRDLQRNSFVFLVCSLPRSDFLLHVQPSSSVANIDEWRWKLSMLQRNVEEQEIISRDRRDRRDYDQIANLAKRMGLYSEMYGRVVVASKVPLPNYRPDLDDKRPQREVVIPLSLQRRVEGLVQEHLDRALLPLDKCGGNTKSGSEMAENANLDEQHDSLLDRNHLKVLRCWNSGDHFQHTKKKKRLLAAIARNQVIVISGETGCGKTTQLPQFVLESEIESGRGAFCNIICTQPRRISAMAVAERVSTERGENLGESVGYKVRLEGIKGKDTHLLFCTSGILLRRLLSDRNLNGVTHVFVDEIHERGMNEDFLLIVLKELLSRRRDLRLILMSATLNAELFSSYFGGAPTIHIPGFTHPVRTHFLEDILERSGYKLTSSNQLDDYGQDKVWKTQRQLLPRKRKNQITTLVEEALKNSSFETYGSRTRDSLVNWNPDCIGFNLIEAVLCHICRKERPGAVLVFMTGWDDITCLKDQLKAHPLLGDPNRVLLLACHGSMATSEQRLIFEKPPPNVRKVVLATNMAEASITINDIVFVVDCGKAKETTYDALNNTPCLLPSWISKASARQRRGRAGRVQPGECYHLYPKCVYDAFADYQLPELLRTPLNSLCLQIKSLQVGSIGEFLSAALQPPAPLAVENAVEFLKMIGALDGNEKLTDLGRYLSMLPVDPKLGKMLIMGAVFRCIDPILTVVAGLSVRDPFLLPQEKKDLAGTAKSRFSAKDYSDHMALIRAYEGWKDAEREGSAYEYCWRNFLSSQTLQAIHSLRKQFSYILKDSGLIDSDGNTNNSLSHNQSLVRGIICSGLFPGIASVVHRENSMSFKTMDDGQVLLYVNSVNAKYQTIPYPWLVFGEKVKVNAVFIRDSTGVSDSILFLFGGAVTKGGMAGHLKMLDGYIDFFMDPSLSECYLQLKEELDKLIQKKLEDPNFDIHKEGKYILFAVQELAAGDLCEGRFVFGRETSRARLRNPEDDGKSNIIKDGMNPKSLLQTLLMRAGHTPPKYKTKHLKTNEFRAMVEFKGMQFVGKPKRNKQLAERDAAIEALGWLTQTSGVKTQDEDDDDSPPDLTDSMLKLLTRPRRHSKNNSRKR</sequence>
<accession>A0A811MI92</accession>
<dbReference type="Pfam" id="PF26026">
    <property type="entry name" value="RNA_hel_CTD"/>
    <property type="match status" value="1"/>
</dbReference>
<organism evidence="12 13">
    <name type="scientific">Miscanthus lutarioriparius</name>
    <dbReference type="NCBI Taxonomy" id="422564"/>
    <lineage>
        <taxon>Eukaryota</taxon>
        <taxon>Viridiplantae</taxon>
        <taxon>Streptophyta</taxon>
        <taxon>Embryophyta</taxon>
        <taxon>Tracheophyta</taxon>
        <taxon>Spermatophyta</taxon>
        <taxon>Magnoliopsida</taxon>
        <taxon>Liliopsida</taxon>
        <taxon>Poales</taxon>
        <taxon>Poaceae</taxon>
        <taxon>PACMAD clade</taxon>
        <taxon>Panicoideae</taxon>
        <taxon>Andropogonodae</taxon>
        <taxon>Andropogoneae</taxon>
        <taxon>Saccharinae</taxon>
        <taxon>Miscanthus</taxon>
    </lineage>
</organism>
<comment type="caution">
    <text evidence="12">The sequence shown here is derived from an EMBL/GenBank/DDBJ whole genome shotgun (WGS) entry which is preliminary data.</text>
</comment>
<dbReference type="FunFam" id="3.30.160.20:FF:000060">
    <property type="entry name" value="DEA(D/H)-box RNA helicase family protein"/>
    <property type="match status" value="1"/>
</dbReference>
<dbReference type="FunFam" id="1.20.120.1080:FF:000002">
    <property type="entry name" value="Putative ATP-dependent RNA helicase DHX36"/>
    <property type="match status" value="1"/>
</dbReference>
<reference evidence="12" key="1">
    <citation type="submission" date="2020-10" db="EMBL/GenBank/DDBJ databases">
        <authorList>
            <person name="Han B."/>
            <person name="Lu T."/>
            <person name="Zhao Q."/>
            <person name="Huang X."/>
            <person name="Zhao Y."/>
        </authorList>
    </citation>
    <scope>NUCLEOTIDE SEQUENCE</scope>
</reference>
<dbReference type="InterPro" id="IPR007502">
    <property type="entry name" value="Helicase-assoc_dom"/>
</dbReference>
<dbReference type="Gene3D" id="1.20.120.1080">
    <property type="match status" value="1"/>
</dbReference>
<evidence type="ECO:0000256" key="2">
    <source>
        <dbReference type="ARBA" id="ARBA00022741"/>
    </source>
</evidence>
<dbReference type="Pfam" id="PF00270">
    <property type="entry name" value="DEAD"/>
    <property type="match status" value="1"/>
</dbReference>
<dbReference type="InterPro" id="IPR001650">
    <property type="entry name" value="Helicase_C-like"/>
</dbReference>
<dbReference type="Pfam" id="PF04408">
    <property type="entry name" value="WHD_HA2"/>
    <property type="match status" value="1"/>
</dbReference>
<keyword evidence="13" id="KW-1185">Reference proteome</keyword>
<dbReference type="SMART" id="SM00847">
    <property type="entry name" value="HA2"/>
    <property type="match status" value="1"/>
</dbReference>
<keyword evidence="4" id="KW-0347">Helicase</keyword>
<evidence type="ECO:0000256" key="9">
    <source>
        <dbReference type="SAM" id="MobiDB-lite"/>
    </source>
</evidence>
<dbReference type="InterPro" id="IPR014720">
    <property type="entry name" value="dsRBD_dom"/>
</dbReference>
<dbReference type="PANTHER" id="PTHR18934:SF103">
    <property type="entry name" value="RNA HELICASE"/>
    <property type="match status" value="1"/>
</dbReference>
<dbReference type="Pfam" id="PF00271">
    <property type="entry name" value="Helicase_C"/>
    <property type="match status" value="1"/>
</dbReference>
<dbReference type="CDD" id="cd18791">
    <property type="entry name" value="SF2_C_RHA"/>
    <property type="match status" value="1"/>
</dbReference>
<dbReference type="Pfam" id="PF00035">
    <property type="entry name" value="dsrm"/>
    <property type="match status" value="1"/>
</dbReference>
<evidence type="ECO:0000259" key="10">
    <source>
        <dbReference type="PROSITE" id="PS51192"/>
    </source>
</evidence>
<dbReference type="InterPro" id="IPR014001">
    <property type="entry name" value="Helicase_ATP-bd"/>
</dbReference>
<keyword evidence="2" id="KW-0547">Nucleotide-binding</keyword>
<dbReference type="FunFam" id="3.40.50.300:FF:000480">
    <property type="entry name" value="DExH-box ATP-dependent RNA helicase DExH3"/>
    <property type="match status" value="1"/>
</dbReference>
<keyword evidence="5" id="KW-0067">ATP-binding</keyword>
<dbReference type="Gene3D" id="3.40.50.300">
    <property type="entry name" value="P-loop containing nucleotide triphosphate hydrolases"/>
    <property type="match status" value="2"/>
</dbReference>
<dbReference type="OrthoDB" id="5600252at2759"/>
<proteinExistence type="inferred from homology"/>
<dbReference type="PROSITE" id="PS51194">
    <property type="entry name" value="HELICASE_CTER"/>
    <property type="match status" value="1"/>
</dbReference>
<dbReference type="AlphaFoldDB" id="A0A811MI92"/>
<evidence type="ECO:0000259" key="11">
    <source>
        <dbReference type="PROSITE" id="PS51194"/>
    </source>
</evidence>
<evidence type="ECO:0000256" key="7">
    <source>
        <dbReference type="ARBA" id="ARBA00047984"/>
    </source>
</evidence>
<dbReference type="SMART" id="SM00490">
    <property type="entry name" value="HELICc"/>
    <property type="match status" value="1"/>
</dbReference>
<dbReference type="InterPro" id="IPR027417">
    <property type="entry name" value="P-loop_NTPase"/>
</dbReference>
<gene>
    <name evidence="12" type="ORF">NCGR_LOCUS4327</name>
</gene>
<dbReference type="Pfam" id="PF07717">
    <property type="entry name" value="OB_NTP_bind"/>
    <property type="match status" value="1"/>
</dbReference>
<dbReference type="CDD" id="cd17917">
    <property type="entry name" value="DEXHc_RHA-like"/>
    <property type="match status" value="1"/>
</dbReference>
<evidence type="ECO:0000313" key="13">
    <source>
        <dbReference type="Proteomes" id="UP000604825"/>
    </source>
</evidence>
<dbReference type="SUPFAM" id="SSF52540">
    <property type="entry name" value="P-loop containing nucleoside triphosphate hydrolases"/>
    <property type="match status" value="1"/>
</dbReference>
<dbReference type="InterPro" id="IPR059023">
    <property type="entry name" value="RNA_hel_CTD"/>
</dbReference>
<keyword evidence="3" id="KW-0378">Hydrolase</keyword>
<feature type="region of interest" description="Disordered" evidence="9">
    <location>
        <begin position="1128"/>
        <end position="1170"/>
    </location>
</feature>
<dbReference type="Proteomes" id="UP000604825">
    <property type="component" value="Unassembled WGS sequence"/>
</dbReference>
<dbReference type="GO" id="GO:0003723">
    <property type="term" value="F:RNA binding"/>
    <property type="evidence" value="ECO:0007669"/>
    <property type="project" value="UniProtKB-KW"/>
</dbReference>
<evidence type="ECO:0000256" key="5">
    <source>
        <dbReference type="ARBA" id="ARBA00022840"/>
    </source>
</evidence>
<dbReference type="GO" id="GO:0005634">
    <property type="term" value="C:nucleus"/>
    <property type="evidence" value="ECO:0007669"/>
    <property type="project" value="TreeGrafter"/>
</dbReference>
<dbReference type="InterPro" id="IPR048333">
    <property type="entry name" value="HA2_WH"/>
</dbReference>
<dbReference type="GO" id="GO:0003724">
    <property type="term" value="F:RNA helicase activity"/>
    <property type="evidence" value="ECO:0007669"/>
    <property type="project" value="UniProtKB-EC"/>
</dbReference>
<evidence type="ECO:0000256" key="4">
    <source>
        <dbReference type="ARBA" id="ARBA00022806"/>
    </source>
</evidence>
<dbReference type="EC" id="3.6.4.13" evidence="1"/>
<evidence type="ECO:0000256" key="1">
    <source>
        <dbReference type="ARBA" id="ARBA00012552"/>
    </source>
</evidence>
<dbReference type="SUPFAM" id="SSF54768">
    <property type="entry name" value="dsRNA-binding domain-like"/>
    <property type="match status" value="1"/>
</dbReference>
<dbReference type="SMART" id="SM00487">
    <property type="entry name" value="DEXDc"/>
    <property type="match status" value="1"/>
</dbReference>
<evidence type="ECO:0000256" key="8">
    <source>
        <dbReference type="ARBA" id="ARBA00060772"/>
    </source>
</evidence>
<evidence type="ECO:0000313" key="12">
    <source>
        <dbReference type="EMBL" id="CAD6206647.1"/>
    </source>
</evidence>
<name>A0A811MI92_9POAL</name>
<dbReference type="FunFam" id="3.40.50.300:FF:000526">
    <property type="entry name" value="DExH-box ATP-dependent RNA helicase DExH3"/>
    <property type="match status" value="1"/>
</dbReference>
<dbReference type="Pfam" id="PF21010">
    <property type="entry name" value="HA2_C"/>
    <property type="match status" value="1"/>
</dbReference>
<keyword evidence="6" id="KW-0694">RNA-binding</keyword>
<feature type="domain" description="Helicase C-terminal" evidence="11">
    <location>
        <begin position="528"/>
        <end position="702"/>
    </location>
</feature>